<evidence type="ECO:0000259" key="4">
    <source>
        <dbReference type="SMART" id="SM00382"/>
    </source>
</evidence>
<dbReference type="SMART" id="SM00382">
    <property type="entry name" value="AAA"/>
    <property type="match status" value="1"/>
</dbReference>
<dbReference type="GO" id="GO:0017116">
    <property type="term" value="F:single-stranded DNA helicase activity"/>
    <property type="evidence" value="ECO:0007669"/>
    <property type="project" value="TreeGrafter"/>
</dbReference>
<dbReference type="PANTHER" id="PTHR43788:SF6">
    <property type="entry name" value="DNA HELICASE B"/>
    <property type="match status" value="1"/>
</dbReference>
<dbReference type="NCBIfam" id="TIGR01448">
    <property type="entry name" value="recD_rel"/>
    <property type="match status" value="1"/>
</dbReference>
<evidence type="ECO:0000313" key="6">
    <source>
        <dbReference type="Proteomes" id="UP000515800"/>
    </source>
</evidence>
<keyword evidence="2 3" id="KW-0067">ATP-binding</keyword>
<dbReference type="Pfam" id="PF14490">
    <property type="entry name" value="HHH_RecD2"/>
    <property type="match status" value="1"/>
</dbReference>
<dbReference type="AlphaFoldDB" id="A0A7G9T5R8"/>
<reference evidence="5 6" key="1">
    <citation type="submission" date="2020-08" db="EMBL/GenBank/DDBJ databases">
        <title>Genome sequence of Weissella diestrammenae KACC 16890T.</title>
        <authorList>
            <person name="Hyun D.-W."/>
            <person name="Bae J.-W."/>
        </authorList>
    </citation>
    <scope>NUCLEOTIDE SEQUENCE [LARGE SCALE GENOMIC DNA]</scope>
    <source>
        <strain evidence="5 6">KACC 16890</strain>
    </source>
</reference>
<organism evidence="5 6">
    <name type="scientific">Weissella diestrammenae</name>
    <dbReference type="NCBI Taxonomy" id="1162633"/>
    <lineage>
        <taxon>Bacteria</taxon>
        <taxon>Bacillati</taxon>
        <taxon>Bacillota</taxon>
        <taxon>Bacilli</taxon>
        <taxon>Lactobacillales</taxon>
        <taxon>Lactobacillaceae</taxon>
        <taxon>Weissella</taxon>
    </lineage>
</organism>
<dbReference type="GO" id="GO:0043139">
    <property type="term" value="F:5'-3' DNA helicase activity"/>
    <property type="evidence" value="ECO:0007669"/>
    <property type="project" value="UniProtKB-UniRule"/>
</dbReference>
<dbReference type="Gene3D" id="3.40.50.300">
    <property type="entry name" value="P-loop containing nucleotide triphosphate hydrolases"/>
    <property type="match status" value="2"/>
</dbReference>
<dbReference type="InterPro" id="IPR027785">
    <property type="entry name" value="UvrD-like_helicase_C"/>
</dbReference>
<dbReference type="InterPro" id="IPR006345">
    <property type="entry name" value="RecD2"/>
</dbReference>
<dbReference type="CDD" id="cd17933">
    <property type="entry name" value="DEXSc_RecD-like"/>
    <property type="match status" value="1"/>
</dbReference>
<dbReference type="KEGG" id="wdi:H9L19_00625"/>
<keyword evidence="3 5" id="KW-0347">Helicase</keyword>
<dbReference type="InterPro" id="IPR029493">
    <property type="entry name" value="RecD2-like_HHH"/>
</dbReference>
<dbReference type="InterPro" id="IPR003593">
    <property type="entry name" value="AAA+_ATPase"/>
</dbReference>
<keyword evidence="3" id="KW-0238">DNA-binding</keyword>
<evidence type="ECO:0000313" key="5">
    <source>
        <dbReference type="EMBL" id="QNN75443.1"/>
    </source>
</evidence>
<keyword evidence="3" id="KW-0413">Isomerase</keyword>
<feature type="domain" description="AAA+ ATPase" evidence="4">
    <location>
        <begin position="352"/>
        <end position="510"/>
    </location>
</feature>
<dbReference type="InterPro" id="IPR050534">
    <property type="entry name" value="Coronavir_polyprotein_1ab"/>
</dbReference>
<comment type="function">
    <text evidence="3">DNA-dependent ATPase and ATP-dependent 5'-3' DNA helicase. Has no activity on blunt DNA or DNA with 3'-overhangs, requires at least 10 bases of 5'-ssDNA for helicase activity.</text>
</comment>
<evidence type="ECO:0000256" key="3">
    <source>
        <dbReference type="HAMAP-Rule" id="MF_01488"/>
    </source>
</evidence>
<dbReference type="HAMAP" id="MF_01488">
    <property type="entry name" value="RecD2"/>
    <property type="match status" value="1"/>
</dbReference>
<proteinExistence type="inferred from homology"/>
<dbReference type="InterPro" id="IPR027417">
    <property type="entry name" value="P-loop_NTPase"/>
</dbReference>
<sequence>MNNQNHFFETEKSMLTGQVEGIIFAAQDSFYKVLAVTIEDKNFDYDADEMTITGSFGELQIGATYEFVGRVTSHARFGEQFSAQQYKRLAASSSVGLVKYLSSSDFDGIGEKTAEKIVDALGINAIDVILDSPDQLATLGLSFKQQKTIVTQLKQANGMERAIIALNDYGFSANLAAQIYAKYGNATLDILHDNPYQLVIDIEGVSFTRVDQLAMQSGMSALDERRVQAGLIAALNRATFENGDTYITIEQLCIVTIRLLEQAQNVRIDMSLVKQAILGMTQAGYLIADDNRIFMADIYLSEVQIAQKIIELNTQIGQFKRAEVVQALNAAEKDNPFPYAEEQQEAMIAALTNKLFILTGGPGTGKTTIINGVVAAFQHLMQKAGWTEKKINAAIKLVAPTGRAAKRLSEATGMPASTIHRLLGITGREKMADLDIDNIEGQLLIVDEMSMVDTELFSILLSATPQNMQVILVGDKDQLPSVGPGQVFSDLLASGKLNFRELELIHRQGDGSSIVTLANEVKHGTLPDDLMQQQNDRAFFAGHVGQVADAIEKIVKSWIAHGNSAADMQILSPMYRTDAGVNQLNLIAQNLFNPLKAKSREMRWREGDFEFGFRVGDKVMQKTNDPENNVFNGDIGYITTILFAKDKQNTEKSDVIEVDFEAQHVTYQRSEFMNLTLAYATTIHKAQGGEYDLVILPLVRQFNRMLQRNLLYTGLTRARKSLVLIGEPDAFQAAAQTQGAVRKTMLPVRLSAAIDGVLPKMPTVAEMTKEVVQNDDASNLVESSQSDTTFETVENEEKIERLTVEKIMAATIEPNIGMADLTPADFM</sequence>
<accession>A0A7G9T5R8</accession>
<dbReference type="Pfam" id="PF13538">
    <property type="entry name" value="UvrD_C_2"/>
    <property type="match status" value="1"/>
</dbReference>
<dbReference type="GO" id="GO:0016787">
    <property type="term" value="F:hydrolase activity"/>
    <property type="evidence" value="ECO:0007669"/>
    <property type="project" value="UniProtKB-KW"/>
</dbReference>
<dbReference type="Gene3D" id="2.30.30.940">
    <property type="match status" value="1"/>
</dbReference>
<comment type="similarity">
    <text evidence="3">Belongs to the RecD family. RecD2 subfamily.</text>
</comment>
<feature type="binding site" evidence="3">
    <location>
        <begin position="363"/>
        <end position="367"/>
    </location>
    <ligand>
        <name>ATP</name>
        <dbReference type="ChEBI" id="CHEBI:30616"/>
    </ligand>
</feature>
<keyword evidence="1 3" id="KW-0547">Nucleotide-binding</keyword>
<dbReference type="PANTHER" id="PTHR43788">
    <property type="entry name" value="DNA2/NAM7 HELICASE FAMILY MEMBER"/>
    <property type="match status" value="1"/>
</dbReference>
<dbReference type="CDD" id="cd18809">
    <property type="entry name" value="SF1_C_RecD"/>
    <property type="match status" value="1"/>
</dbReference>
<dbReference type="GO" id="GO:0005524">
    <property type="term" value="F:ATP binding"/>
    <property type="evidence" value="ECO:0007669"/>
    <property type="project" value="UniProtKB-UniRule"/>
</dbReference>
<dbReference type="InterPro" id="IPR041451">
    <property type="entry name" value="RecD2_SH13"/>
</dbReference>
<comment type="catalytic activity">
    <reaction evidence="3">
        <text>ATP + H2O = ADP + phosphate + H(+)</text>
        <dbReference type="Rhea" id="RHEA:13065"/>
        <dbReference type="ChEBI" id="CHEBI:15377"/>
        <dbReference type="ChEBI" id="CHEBI:15378"/>
        <dbReference type="ChEBI" id="CHEBI:30616"/>
        <dbReference type="ChEBI" id="CHEBI:43474"/>
        <dbReference type="ChEBI" id="CHEBI:456216"/>
        <dbReference type="EC" id="5.6.2.3"/>
    </reaction>
</comment>
<keyword evidence="6" id="KW-1185">Reference proteome</keyword>
<evidence type="ECO:0000256" key="1">
    <source>
        <dbReference type="ARBA" id="ARBA00022741"/>
    </source>
</evidence>
<dbReference type="EC" id="5.6.2.3" evidence="3"/>
<dbReference type="GO" id="GO:0009338">
    <property type="term" value="C:exodeoxyribonuclease V complex"/>
    <property type="evidence" value="ECO:0007669"/>
    <property type="project" value="TreeGrafter"/>
</dbReference>
<dbReference type="SUPFAM" id="SSF52540">
    <property type="entry name" value="P-loop containing nucleoside triphosphate hydrolases"/>
    <property type="match status" value="2"/>
</dbReference>
<dbReference type="EMBL" id="CP060724">
    <property type="protein sequence ID" value="QNN75443.1"/>
    <property type="molecule type" value="Genomic_DNA"/>
</dbReference>
<evidence type="ECO:0000256" key="2">
    <source>
        <dbReference type="ARBA" id="ARBA00022840"/>
    </source>
</evidence>
<dbReference type="Pfam" id="PF18335">
    <property type="entry name" value="SH3_13"/>
    <property type="match status" value="1"/>
</dbReference>
<dbReference type="GO" id="GO:0003677">
    <property type="term" value="F:DNA binding"/>
    <property type="evidence" value="ECO:0007669"/>
    <property type="project" value="UniProtKB-UniRule"/>
</dbReference>
<gene>
    <name evidence="3" type="primary">recD2</name>
    <name evidence="5" type="ORF">H9L19_00625</name>
</gene>
<keyword evidence="3" id="KW-0378">Hydrolase</keyword>
<dbReference type="RefSeq" id="WP_187529276.1">
    <property type="nucleotide sequence ID" value="NZ_CP060724.1"/>
</dbReference>
<name>A0A7G9T5R8_9LACO</name>
<dbReference type="InterPro" id="IPR055446">
    <property type="entry name" value="RecD2_N_OB"/>
</dbReference>
<dbReference type="Pfam" id="PF13245">
    <property type="entry name" value="AAA_19"/>
    <property type="match status" value="1"/>
</dbReference>
<protein>
    <recommendedName>
        <fullName evidence="3">ATP-dependent RecD2 DNA helicase</fullName>
        <ecNumber evidence="3">5.6.2.3</ecNumber>
    </recommendedName>
    <alternativeName>
        <fullName evidence="3">DNA 5'-3' helicase subunit RecD2</fullName>
    </alternativeName>
</protein>
<dbReference type="GO" id="GO:0006310">
    <property type="term" value="P:DNA recombination"/>
    <property type="evidence" value="ECO:0007669"/>
    <property type="project" value="InterPro"/>
</dbReference>
<dbReference type="Pfam" id="PF23139">
    <property type="entry name" value="OB_YrrC"/>
    <property type="match status" value="1"/>
</dbReference>
<dbReference type="Proteomes" id="UP000515800">
    <property type="component" value="Chromosome"/>
</dbReference>